<dbReference type="GO" id="GO:0000175">
    <property type="term" value="F:3'-5'-RNA exonuclease activity"/>
    <property type="evidence" value="ECO:0007669"/>
    <property type="project" value="TreeGrafter"/>
</dbReference>
<feature type="domain" description="Exoribonuclease phosphorolytic" evidence="6">
    <location>
        <begin position="10"/>
        <end position="141"/>
    </location>
</feature>
<sequence length="370" mass="40951">MDKVEQEVSGRSLSIETGRIAKQAGGSVLVQYGETAVLVAATASKEPLEGLDFFPLTVEYRERAYAAGKIPGGFFKREGRPMDLEILTSRLIDRPIRPLFPKNFRHEVQVIALVVSADDDNPSDIPAIIGASAALTLSDIPFDGPVGAVRIGRVDNRLIVNPTHEEMEKGTLNLTVAGTEKSIVMVECEAKEVPEEVVLEALELAHQEIRKAIQLQLDLLEKTGSKEKIDFEPPPDLTEYKEWIRTHHMERLLAALQVQLKKGREKALDDLKRDLVSLWEDEEAQTLVAQAFQEVEKEEMRRLILERGMRADGRGLKDIRPISIEVGLLPRAHGSALFTRGETQALVAVTLGTPSEEQIVDALIGESTKS</sequence>
<evidence type="ECO:0000259" key="7">
    <source>
        <dbReference type="Pfam" id="PF03725"/>
    </source>
</evidence>
<comment type="caution">
    <text evidence="9">The sequence shown here is derived from an EMBL/GenBank/DDBJ whole genome shotgun (WGS) entry which is preliminary data.</text>
</comment>
<evidence type="ECO:0000256" key="4">
    <source>
        <dbReference type="ARBA" id="ARBA00022842"/>
    </source>
</evidence>
<protein>
    <recommendedName>
        <fullName evidence="1">polyribonucleotide nucleotidyltransferase</fullName>
        <ecNumber evidence="1">2.7.7.8</ecNumber>
    </recommendedName>
</protein>
<dbReference type="GO" id="GO:0004654">
    <property type="term" value="F:polyribonucleotide nucleotidyltransferase activity"/>
    <property type="evidence" value="ECO:0007669"/>
    <property type="project" value="UniProtKB-EC"/>
</dbReference>
<accession>A0A7C0U608</accession>
<dbReference type="GO" id="GO:0003723">
    <property type="term" value="F:RNA binding"/>
    <property type="evidence" value="ECO:0007669"/>
    <property type="project" value="UniProtKB-KW"/>
</dbReference>
<evidence type="ECO:0000256" key="2">
    <source>
        <dbReference type="ARBA" id="ARBA00022679"/>
    </source>
</evidence>
<dbReference type="GO" id="GO:0006396">
    <property type="term" value="P:RNA processing"/>
    <property type="evidence" value="ECO:0007669"/>
    <property type="project" value="InterPro"/>
</dbReference>
<dbReference type="SUPFAM" id="SSF55666">
    <property type="entry name" value="Ribonuclease PH domain 2-like"/>
    <property type="match status" value="1"/>
</dbReference>
<dbReference type="Pfam" id="PF03726">
    <property type="entry name" value="PNPase"/>
    <property type="match status" value="1"/>
</dbReference>
<feature type="domain" description="Polyribonucleotide nucleotidyltransferase RNA-binding" evidence="8">
    <location>
        <begin position="243"/>
        <end position="314"/>
    </location>
</feature>
<evidence type="ECO:0000259" key="6">
    <source>
        <dbReference type="Pfam" id="PF01138"/>
    </source>
</evidence>
<dbReference type="InterPro" id="IPR027408">
    <property type="entry name" value="PNPase/RNase_PH_dom_sf"/>
</dbReference>
<dbReference type="PANTHER" id="PTHR11252:SF0">
    <property type="entry name" value="POLYRIBONUCLEOTIDE NUCLEOTIDYLTRANSFERASE 1, MITOCHONDRIAL"/>
    <property type="match status" value="1"/>
</dbReference>
<dbReference type="CDD" id="cd11363">
    <property type="entry name" value="RNase_PH_PNPase_1"/>
    <property type="match status" value="1"/>
</dbReference>
<evidence type="ECO:0000256" key="3">
    <source>
        <dbReference type="ARBA" id="ARBA00022695"/>
    </source>
</evidence>
<keyword evidence="4" id="KW-0460">Magnesium</keyword>
<dbReference type="EMBL" id="DQWS01000035">
    <property type="protein sequence ID" value="HDD52603.1"/>
    <property type="molecule type" value="Genomic_DNA"/>
</dbReference>
<dbReference type="PANTHER" id="PTHR11252">
    <property type="entry name" value="POLYRIBONUCLEOTIDE NUCLEOTIDYLTRANSFERASE"/>
    <property type="match status" value="1"/>
</dbReference>
<dbReference type="InterPro" id="IPR001247">
    <property type="entry name" value="ExoRNase_PH_dom1"/>
</dbReference>
<dbReference type="InterPro" id="IPR012162">
    <property type="entry name" value="PNPase"/>
</dbReference>
<dbReference type="SUPFAM" id="SSF54211">
    <property type="entry name" value="Ribosomal protein S5 domain 2-like"/>
    <property type="match status" value="2"/>
</dbReference>
<evidence type="ECO:0000256" key="1">
    <source>
        <dbReference type="ARBA" id="ARBA00012416"/>
    </source>
</evidence>
<dbReference type="Gene3D" id="3.30.230.70">
    <property type="entry name" value="GHMP Kinase, N-terminal domain"/>
    <property type="match status" value="2"/>
</dbReference>
<dbReference type="InterPro" id="IPR015847">
    <property type="entry name" value="ExoRNase_PH_dom2"/>
</dbReference>
<evidence type="ECO:0000259" key="8">
    <source>
        <dbReference type="Pfam" id="PF03726"/>
    </source>
</evidence>
<evidence type="ECO:0000313" key="9">
    <source>
        <dbReference type="EMBL" id="HDD52603.1"/>
    </source>
</evidence>
<feature type="non-terminal residue" evidence="9">
    <location>
        <position position="370"/>
    </location>
</feature>
<feature type="domain" description="Exoribonuclease phosphorolytic" evidence="7">
    <location>
        <begin position="144"/>
        <end position="207"/>
    </location>
</feature>
<dbReference type="Pfam" id="PF03725">
    <property type="entry name" value="RNase_PH_C"/>
    <property type="match status" value="1"/>
</dbReference>
<keyword evidence="2" id="KW-0808">Transferase</keyword>
<dbReference type="EC" id="2.7.7.8" evidence="1"/>
<keyword evidence="3" id="KW-0548">Nucleotidyltransferase</keyword>
<dbReference type="InterPro" id="IPR015848">
    <property type="entry name" value="PNPase_PH_RNA-bd_bac/org-type"/>
</dbReference>
<dbReference type="GO" id="GO:0006402">
    <property type="term" value="P:mRNA catabolic process"/>
    <property type="evidence" value="ECO:0007669"/>
    <property type="project" value="InterPro"/>
</dbReference>
<dbReference type="InterPro" id="IPR036345">
    <property type="entry name" value="ExoRNase_PH_dom2_sf"/>
</dbReference>
<dbReference type="Pfam" id="PF01138">
    <property type="entry name" value="RNase_PH"/>
    <property type="match status" value="2"/>
</dbReference>
<proteinExistence type="predicted"/>
<organism evidence="9">
    <name type="scientific">Thermosulfidibacter takaii</name>
    <dbReference type="NCBI Taxonomy" id="412593"/>
    <lineage>
        <taxon>Bacteria</taxon>
        <taxon>Pseudomonadati</taxon>
        <taxon>Thermosulfidibacterota</taxon>
        <taxon>Thermosulfidibacteria</taxon>
        <taxon>Thermosulfidibacterales</taxon>
        <taxon>Thermosulfidibacteraceae</taxon>
    </lineage>
</organism>
<dbReference type="Proteomes" id="UP000885690">
    <property type="component" value="Unassembled WGS sequence"/>
</dbReference>
<gene>
    <name evidence="9" type="ORF">ENF32_00865</name>
</gene>
<keyword evidence="5" id="KW-0694">RNA-binding</keyword>
<name>A0A7C0U608_9BACT</name>
<evidence type="ECO:0000256" key="5">
    <source>
        <dbReference type="ARBA" id="ARBA00022884"/>
    </source>
</evidence>
<dbReference type="InterPro" id="IPR020568">
    <property type="entry name" value="Ribosomal_Su5_D2-typ_SF"/>
</dbReference>
<dbReference type="FunFam" id="3.30.230.70:FF:000001">
    <property type="entry name" value="Polyribonucleotide nucleotidyltransferase"/>
    <property type="match status" value="1"/>
</dbReference>
<feature type="domain" description="Exoribonuclease phosphorolytic" evidence="6">
    <location>
        <begin position="319"/>
        <end position="356"/>
    </location>
</feature>
<reference evidence="9" key="1">
    <citation type="journal article" date="2020" name="mSystems">
        <title>Genome- and Community-Level Interaction Insights into Carbon Utilization and Element Cycling Functions of Hydrothermarchaeota in Hydrothermal Sediment.</title>
        <authorList>
            <person name="Zhou Z."/>
            <person name="Liu Y."/>
            <person name="Xu W."/>
            <person name="Pan J."/>
            <person name="Luo Z.H."/>
            <person name="Li M."/>
        </authorList>
    </citation>
    <scope>NUCLEOTIDE SEQUENCE [LARGE SCALE GENOMIC DNA]</scope>
    <source>
        <strain evidence="9">HyVt-115</strain>
    </source>
</reference>
<dbReference type="GO" id="GO:0005829">
    <property type="term" value="C:cytosol"/>
    <property type="evidence" value="ECO:0007669"/>
    <property type="project" value="TreeGrafter"/>
</dbReference>
<dbReference type="AlphaFoldDB" id="A0A7C0U608"/>